<dbReference type="CDD" id="cd05466">
    <property type="entry name" value="PBP2_LTTR_substrate"/>
    <property type="match status" value="1"/>
</dbReference>
<feature type="region of interest" description="Disordered" evidence="5">
    <location>
        <begin position="297"/>
        <end position="343"/>
    </location>
</feature>
<evidence type="ECO:0000259" key="6">
    <source>
        <dbReference type="PROSITE" id="PS50931"/>
    </source>
</evidence>
<evidence type="ECO:0000256" key="3">
    <source>
        <dbReference type="ARBA" id="ARBA00023125"/>
    </source>
</evidence>
<dbReference type="PANTHER" id="PTHR30126">
    <property type="entry name" value="HTH-TYPE TRANSCRIPTIONAL REGULATOR"/>
    <property type="match status" value="1"/>
</dbReference>
<keyword evidence="8" id="KW-1185">Reference proteome</keyword>
<dbReference type="AlphaFoldDB" id="A0AA41QPS7"/>
<dbReference type="Gene3D" id="3.40.190.10">
    <property type="entry name" value="Periplasmic binding protein-like II"/>
    <property type="match status" value="2"/>
</dbReference>
<evidence type="ECO:0000313" key="7">
    <source>
        <dbReference type="EMBL" id="MCI0128776.1"/>
    </source>
</evidence>
<dbReference type="Pfam" id="PF03466">
    <property type="entry name" value="LysR_substrate"/>
    <property type="match status" value="1"/>
</dbReference>
<dbReference type="InterPro" id="IPR036388">
    <property type="entry name" value="WH-like_DNA-bd_sf"/>
</dbReference>
<evidence type="ECO:0000256" key="1">
    <source>
        <dbReference type="ARBA" id="ARBA00009437"/>
    </source>
</evidence>
<sequence>MDIGWLQDFLTLADVRNFTKAAEKRNSSQAAFSRRVQGLEAWLGVSLVDRSIFPIELTPEGERFREHASDILGQMLDARISISQGSVSRHDHISIALPHALATGRFAEWWGRWTQDLSLTCNVMPGNVGDAVNAMISGAADILIYYHNPQQPLHLDTRRYEQIKIGNESLRPYGARHLVESGALTLPPAWASQPMPMLAYGADSYLARMVDLIFDSRPTKVRRVRIGVSNMSEVLREMAIAGHGIAWLPESVMDESASEKLAPIGDEGWSMSLSVMAYRDRNQDKAAIQRLWAQIKEHEGPANAPTGDKRGALEARAVTTRKGRERREPYLSPSTTRLRTNRA</sequence>
<dbReference type="SUPFAM" id="SSF46785">
    <property type="entry name" value="Winged helix' DNA-binding domain"/>
    <property type="match status" value="1"/>
</dbReference>
<reference evidence="7" key="1">
    <citation type="submission" date="2022-03" db="EMBL/GenBank/DDBJ databases">
        <title>The complete genome sequence of a Methyloterrigena soli.</title>
        <authorList>
            <person name="Zi Z."/>
        </authorList>
    </citation>
    <scope>NUCLEOTIDE SEQUENCE</scope>
    <source>
        <strain evidence="7">M48</strain>
    </source>
</reference>
<dbReference type="PRINTS" id="PR00039">
    <property type="entry name" value="HTHLYSR"/>
</dbReference>
<dbReference type="Proteomes" id="UP001156140">
    <property type="component" value="Unassembled WGS sequence"/>
</dbReference>
<dbReference type="Pfam" id="PF00126">
    <property type="entry name" value="HTH_1"/>
    <property type="match status" value="1"/>
</dbReference>
<dbReference type="Gene3D" id="1.10.10.10">
    <property type="entry name" value="Winged helix-like DNA-binding domain superfamily/Winged helix DNA-binding domain"/>
    <property type="match status" value="1"/>
</dbReference>
<dbReference type="PROSITE" id="PS50931">
    <property type="entry name" value="HTH_LYSR"/>
    <property type="match status" value="1"/>
</dbReference>
<protein>
    <submittedName>
        <fullName evidence="7">LysR substrate-binding domain-containing protein</fullName>
    </submittedName>
</protein>
<dbReference type="RefSeq" id="WP_081840624.1">
    <property type="nucleotide sequence ID" value="NZ_CP068983.1"/>
</dbReference>
<keyword evidence="3" id="KW-0238">DNA-binding</keyword>
<evidence type="ECO:0000256" key="5">
    <source>
        <dbReference type="SAM" id="MobiDB-lite"/>
    </source>
</evidence>
<feature type="compositionally biased region" description="Polar residues" evidence="5">
    <location>
        <begin position="332"/>
        <end position="343"/>
    </location>
</feature>
<dbReference type="InterPro" id="IPR036390">
    <property type="entry name" value="WH_DNA-bd_sf"/>
</dbReference>
<accession>A0AA41QPS7</accession>
<name>A0AA41QPS7_9HYPH</name>
<organism evidence="7 8">
    <name type="scientific">Paradevosia shaoguanensis</name>
    <dbReference type="NCBI Taxonomy" id="1335043"/>
    <lineage>
        <taxon>Bacteria</taxon>
        <taxon>Pseudomonadati</taxon>
        <taxon>Pseudomonadota</taxon>
        <taxon>Alphaproteobacteria</taxon>
        <taxon>Hyphomicrobiales</taxon>
        <taxon>Devosiaceae</taxon>
        <taxon>Paradevosia</taxon>
    </lineage>
</organism>
<gene>
    <name evidence="7" type="ORF">ML536_18235</name>
</gene>
<evidence type="ECO:0000313" key="8">
    <source>
        <dbReference type="Proteomes" id="UP001156140"/>
    </source>
</evidence>
<comment type="similarity">
    <text evidence="1">Belongs to the LysR transcriptional regulatory family.</text>
</comment>
<dbReference type="SUPFAM" id="SSF53850">
    <property type="entry name" value="Periplasmic binding protein-like II"/>
    <property type="match status" value="1"/>
</dbReference>
<keyword evidence="2" id="KW-0805">Transcription regulation</keyword>
<comment type="caution">
    <text evidence="7">The sequence shown here is derived from an EMBL/GenBank/DDBJ whole genome shotgun (WGS) entry which is preliminary data.</text>
</comment>
<proteinExistence type="inferred from homology"/>
<feature type="domain" description="HTH lysR-type" evidence="6">
    <location>
        <begin position="1"/>
        <end position="58"/>
    </location>
</feature>
<dbReference type="InterPro" id="IPR005119">
    <property type="entry name" value="LysR_subst-bd"/>
</dbReference>
<evidence type="ECO:0000256" key="2">
    <source>
        <dbReference type="ARBA" id="ARBA00023015"/>
    </source>
</evidence>
<dbReference type="EMBL" id="JALAZD010000003">
    <property type="protein sequence ID" value="MCI0128776.1"/>
    <property type="molecule type" value="Genomic_DNA"/>
</dbReference>
<evidence type="ECO:0000256" key="4">
    <source>
        <dbReference type="ARBA" id="ARBA00023163"/>
    </source>
</evidence>
<dbReference type="PANTHER" id="PTHR30126:SF2">
    <property type="entry name" value="HTH-TYPE TRANSCRIPTIONAL REGULATOR YJIE"/>
    <property type="match status" value="1"/>
</dbReference>
<dbReference type="InterPro" id="IPR000847">
    <property type="entry name" value="LysR_HTH_N"/>
</dbReference>
<keyword evidence="4" id="KW-0804">Transcription</keyword>
<dbReference type="GO" id="GO:0003700">
    <property type="term" value="F:DNA-binding transcription factor activity"/>
    <property type="evidence" value="ECO:0007669"/>
    <property type="project" value="InterPro"/>
</dbReference>
<dbReference type="GO" id="GO:0000976">
    <property type="term" value="F:transcription cis-regulatory region binding"/>
    <property type="evidence" value="ECO:0007669"/>
    <property type="project" value="TreeGrafter"/>
</dbReference>